<protein>
    <submittedName>
        <fullName evidence="1">Uncharacterized protein</fullName>
    </submittedName>
</protein>
<gene>
    <name evidence="1" type="ORF">L1857_00545</name>
</gene>
<reference evidence="1" key="1">
    <citation type="submission" date="2022-01" db="EMBL/GenBank/DDBJ databases">
        <title>PSI-footprinting approach for the identification of protein synthesis inhibitor producers.</title>
        <authorList>
            <person name="Handel F."/>
            <person name="Kulik A."/>
            <person name="Wex K.W."/>
            <person name="Berscheid A."/>
            <person name="Saur J.S."/>
            <person name="Winkler A."/>
            <person name="Wibberg D."/>
            <person name="Kalinowski J."/>
            <person name="Broetz-Oesterhelt H."/>
            <person name="Mast Y."/>
        </authorList>
    </citation>
    <scope>NUCLEOTIDE SEQUENCE</scope>
    <source>
        <strain evidence="1">KNN 49.3e</strain>
    </source>
</reference>
<sequence length="141" mass="14564">MWPWVFLAVVITASALAVVITLMVTSGEEDRGPTTFTVTGTFTLKDGVTAYAPDGGDCQGSRGYSDISGGAQVTVYTSSGSVAAIGQLGPGRHGPSVSCQFDIVIPNVPTGQGPYQIEVSHRGKIGFSEQEANRVAISLGN</sequence>
<evidence type="ECO:0000313" key="1">
    <source>
        <dbReference type="EMBL" id="UQS21421.1"/>
    </source>
</evidence>
<proteinExistence type="predicted"/>
<organism evidence="1 2">
    <name type="scientific">Amycolatopsis thermalba</name>
    <dbReference type="NCBI Taxonomy" id="944492"/>
    <lineage>
        <taxon>Bacteria</taxon>
        <taxon>Bacillati</taxon>
        <taxon>Actinomycetota</taxon>
        <taxon>Actinomycetes</taxon>
        <taxon>Pseudonocardiales</taxon>
        <taxon>Pseudonocardiaceae</taxon>
        <taxon>Amycolatopsis</taxon>
    </lineage>
</organism>
<keyword evidence="2" id="KW-1185">Reference proteome</keyword>
<name>A0ABY4NQS2_9PSEU</name>
<dbReference type="Proteomes" id="UP000830158">
    <property type="component" value="Chromosome"/>
</dbReference>
<dbReference type="EMBL" id="CP091196">
    <property type="protein sequence ID" value="UQS21421.1"/>
    <property type="molecule type" value="Genomic_DNA"/>
</dbReference>
<dbReference type="RefSeq" id="WP_116110987.1">
    <property type="nucleotide sequence ID" value="NZ_CP091196.1"/>
</dbReference>
<accession>A0ABY4NQS2</accession>
<evidence type="ECO:0000313" key="2">
    <source>
        <dbReference type="Proteomes" id="UP000830158"/>
    </source>
</evidence>